<dbReference type="KEGG" id="bmx:BMS_2999"/>
<reference evidence="4" key="1">
    <citation type="journal article" date="2013" name="ISME J.">
        <title>A small predatory core genome in the divergent marine Bacteriovorax marinus SJ and the terrestrial Bdellovibrio bacteriovorus.</title>
        <authorList>
            <person name="Crossman L.C."/>
            <person name="Chen H."/>
            <person name="Cerdeno-Tarraga A.M."/>
            <person name="Brooks K."/>
            <person name="Quail M.A."/>
            <person name="Pineiro S.A."/>
            <person name="Hobley L."/>
            <person name="Sockett R.E."/>
            <person name="Bentley S.D."/>
            <person name="Parkhill J."/>
            <person name="Williams H.N."/>
            <person name="Stine O.C."/>
        </authorList>
    </citation>
    <scope>NUCLEOTIDE SEQUENCE [LARGE SCALE GENOMIC DNA]</scope>
    <source>
        <strain evidence="4">ATCC BAA-682 / DSM 15412 / SJ</strain>
    </source>
</reference>
<dbReference type="HOGENOM" id="CLU_329769_0_0_7"/>
<feature type="region of interest" description="Disordered" evidence="2">
    <location>
        <begin position="788"/>
        <end position="814"/>
    </location>
</feature>
<sequence>MSDVQEKYILNLLGDSLNESYVEVLQELGFSLDTERKEGREYKFTLVGPGESFTDLVEAQIIYIGESKEHASLFKEGVVSIVPSELGESEVDRTFFKRLLGEDSTLRTSESMSNGLEGIGSFKVSDHLNSGFYSDSIAIKAAKREFDFFKVKKTLFHLFELSSQIILSDRGSFPLDIDFGVCGDDFFIQAHFPVENFYLEYLVDNFLSDKESIGQIIENVNSLDIYKLSRTDKLVLTCAWSKGSENKAIYIHDIEKFNFNGISKKEDIENFELKDTLDESFSLKSSSSRTLELGNIKRIVDFVKMQSSDDITISNLSEFLENYPNKKIIKGITQHDKEEILKVLQSSQKIEEIENSVSKKETSLSNEEVLEKLINKIENLDIDEANEIVSLGLQDYSEAVTRVSGWVDKPDNSKTIVSGSREDIGEKTQLIKGSREDLTEETFVISGDSNSSESESNSRREVNYDNVQAHLPKWRAAKDGLIAKLRERVKSDNELKDLDIKDEISSLFQENLNIEGSESNALVKGLLDDTLINSLEVTKEESTSSIDKEVTHLRDSAAKKDAQISRMMKLIDAMKKELIIQKRNADPERDTVAEVELAKVKDELSKKEKEIEILKSNRENMSEALEAQRHKDDLVQDIVKQIPNNAEIKSFEAKVKTLEAQLEDARERSEILNTKLEQERKDALTKSDEDTAHFRTKMMKSQQVINSFQKENKELSEEVERLQSLQRELDTIVPEQSTSNDASELIEKEKEIEMLNLEVKKGVDQSKALGLKIKQLEQKNKFLMAQVEESARKSSTGRGSSRSGADAKSQHKIKHLEKLNENFKTEAQNAKSELAEKKKEILKYKQEANLLKTKLAESERKLAVTKKKAA</sequence>
<gene>
    <name evidence="3" type="ordered locus">BMS_2999</name>
</gene>
<feature type="compositionally biased region" description="Low complexity" evidence="2">
    <location>
        <begin position="793"/>
        <end position="807"/>
    </location>
</feature>
<name>E1WZ73_HALMS</name>
<protein>
    <submittedName>
        <fullName evidence="3">Uncharacterized protein</fullName>
    </submittedName>
</protein>
<organism evidence="3 4">
    <name type="scientific">Halobacteriovorax marinus (strain ATCC BAA-682 / DSM 15412 / SJ)</name>
    <name type="common">Bacteriovorax marinus</name>
    <dbReference type="NCBI Taxonomy" id="862908"/>
    <lineage>
        <taxon>Bacteria</taxon>
        <taxon>Pseudomonadati</taxon>
        <taxon>Bdellovibrionota</taxon>
        <taxon>Bacteriovoracia</taxon>
        <taxon>Bacteriovoracales</taxon>
        <taxon>Halobacteriovoraceae</taxon>
        <taxon>Halobacteriovorax</taxon>
    </lineage>
</organism>
<evidence type="ECO:0000313" key="3">
    <source>
        <dbReference type="EMBL" id="CBW27761.1"/>
    </source>
</evidence>
<dbReference type="PATRIC" id="fig|862908.3.peg.2867"/>
<dbReference type="AlphaFoldDB" id="E1WZ73"/>
<evidence type="ECO:0000313" key="4">
    <source>
        <dbReference type="Proteomes" id="UP000008963"/>
    </source>
</evidence>
<proteinExistence type="predicted"/>
<keyword evidence="4" id="KW-1185">Reference proteome</keyword>
<evidence type="ECO:0000256" key="2">
    <source>
        <dbReference type="SAM" id="MobiDB-lite"/>
    </source>
</evidence>
<dbReference type="OrthoDB" id="10009213at2"/>
<dbReference type="Proteomes" id="UP000008963">
    <property type="component" value="Chromosome"/>
</dbReference>
<feature type="coiled-coil region" evidence="1">
    <location>
        <begin position="597"/>
        <end position="732"/>
    </location>
</feature>
<evidence type="ECO:0000256" key="1">
    <source>
        <dbReference type="SAM" id="Coils"/>
    </source>
</evidence>
<dbReference type="RefSeq" id="WP_014245532.1">
    <property type="nucleotide sequence ID" value="NC_016620.1"/>
</dbReference>
<dbReference type="STRING" id="862908.BMS_2999"/>
<dbReference type="EMBL" id="FQ312005">
    <property type="protein sequence ID" value="CBW27761.1"/>
    <property type="molecule type" value="Genomic_DNA"/>
</dbReference>
<keyword evidence="1" id="KW-0175">Coiled coil</keyword>
<accession>E1WZ73</accession>
<dbReference type="eggNOG" id="COG1196">
    <property type="taxonomic scope" value="Bacteria"/>
</dbReference>